<evidence type="ECO:0000256" key="7">
    <source>
        <dbReference type="SAM" id="Phobius"/>
    </source>
</evidence>
<feature type="transmembrane region" description="Helical" evidence="7">
    <location>
        <begin position="212"/>
        <end position="233"/>
    </location>
</feature>
<dbReference type="Gene3D" id="1.20.1530.20">
    <property type="match status" value="1"/>
</dbReference>
<keyword evidence="6 7" id="KW-0472">Membrane</keyword>
<dbReference type="GO" id="GO:0016020">
    <property type="term" value="C:membrane"/>
    <property type="evidence" value="ECO:0007669"/>
    <property type="project" value="UniProtKB-SubCell"/>
</dbReference>
<evidence type="ECO:0000313" key="9">
    <source>
        <dbReference type="EMBL" id="KAK4876140.1"/>
    </source>
</evidence>
<comment type="caution">
    <text evidence="9">The sequence shown here is derived from an EMBL/GenBank/DDBJ whole genome shotgun (WGS) entry which is preliminary data.</text>
</comment>
<dbReference type="PANTHER" id="PTHR10361">
    <property type="entry name" value="SODIUM-BILE ACID COTRANSPORTER"/>
    <property type="match status" value="1"/>
</dbReference>
<evidence type="ECO:0000256" key="2">
    <source>
        <dbReference type="ARBA" id="ARBA00006528"/>
    </source>
</evidence>
<reference evidence="10" key="1">
    <citation type="submission" date="2023-01" db="EMBL/GenBank/DDBJ databases">
        <title>Key to firefly adult light organ development and bioluminescence: homeobox transcription factors regulate luciferase expression and transportation to peroxisome.</title>
        <authorList>
            <person name="Fu X."/>
        </authorList>
    </citation>
    <scope>NUCLEOTIDE SEQUENCE [LARGE SCALE GENOMIC DNA]</scope>
</reference>
<evidence type="ECO:0000256" key="8">
    <source>
        <dbReference type="SAM" id="SignalP"/>
    </source>
</evidence>
<evidence type="ECO:0000256" key="6">
    <source>
        <dbReference type="ARBA" id="ARBA00023136"/>
    </source>
</evidence>
<dbReference type="Proteomes" id="UP001353858">
    <property type="component" value="Unassembled WGS sequence"/>
</dbReference>
<feature type="transmembrane region" description="Helical" evidence="7">
    <location>
        <begin position="180"/>
        <end position="200"/>
    </location>
</feature>
<keyword evidence="4" id="KW-0769">Symport</keyword>
<proteinExistence type="inferred from homology"/>
<evidence type="ECO:0000256" key="5">
    <source>
        <dbReference type="ARBA" id="ARBA00022989"/>
    </source>
</evidence>
<feature type="chain" id="PRO_5042876177" description="Ileal sodium/bile acid cotransporter" evidence="8">
    <location>
        <begin position="32"/>
        <end position="465"/>
    </location>
</feature>
<evidence type="ECO:0000256" key="3">
    <source>
        <dbReference type="ARBA" id="ARBA00022692"/>
    </source>
</evidence>
<evidence type="ECO:0000313" key="10">
    <source>
        <dbReference type="Proteomes" id="UP001353858"/>
    </source>
</evidence>
<name>A0AAN7Q1R2_9COLE</name>
<evidence type="ECO:0000256" key="4">
    <source>
        <dbReference type="ARBA" id="ARBA00022847"/>
    </source>
</evidence>
<comment type="similarity">
    <text evidence="2">Belongs to the bile acid:sodium symporter (BASS) (TC 2.A.28) family.</text>
</comment>
<feature type="transmembrane region" description="Helical" evidence="7">
    <location>
        <begin position="309"/>
        <end position="333"/>
    </location>
</feature>
<feature type="transmembrane region" description="Helical" evidence="7">
    <location>
        <begin position="404"/>
        <end position="422"/>
    </location>
</feature>
<dbReference type="InterPro" id="IPR004710">
    <property type="entry name" value="Bilac:Na_transpt"/>
</dbReference>
<evidence type="ECO:0008006" key="11">
    <source>
        <dbReference type="Google" id="ProtNLM"/>
    </source>
</evidence>
<keyword evidence="8" id="KW-0732">Signal</keyword>
<dbReference type="GO" id="GO:0015293">
    <property type="term" value="F:symporter activity"/>
    <property type="evidence" value="ECO:0007669"/>
    <property type="project" value="UniProtKB-KW"/>
</dbReference>
<feature type="transmembrane region" description="Helical" evidence="7">
    <location>
        <begin position="279"/>
        <end position="297"/>
    </location>
</feature>
<feature type="transmembrane region" description="Helical" evidence="7">
    <location>
        <begin position="245"/>
        <end position="267"/>
    </location>
</feature>
<dbReference type="EMBL" id="JARPUR010000005">
    <property type="protein sequence ID" value="KAK4876140.1"/>
    <property type="molecule type" value="Genomic_DNA"/>
</dbReference>
<evidence type="ECO:0000256" key="1">
    <source>
        <dbReference type="ARBA" id="ARBA00004141"/>
    </source>
</evidence>
<keyword evidence="3 7" id="KW-0812">Transmembrane</keyword>
<feature type="signal peptide" evidence="8">
    <location>
        <begin position="1"/>
        <end position="31"/>
    </location>
</feature>
<dbReference type="Pfam" id="PF01758">
    <property type="entry name" value="SBF"/>
    <property type="match status" value="1"/>
</dbReference>
<feature type="transmembrane region" description="Helical" evidence="7">
    <location>
        <begin position="369"/>
        <end position="392"/>
    </location>
</feature>
<feature type="transmembrane region" description="Helical" evidence="7">
    <location>
        <begin position="339"/>
        <end position="362"/>
    </location>
</feature>
<dbReference type="AlphaFoldDB" id="A0AAN7Q1R2"/>
<keyword evidence="10" id="KW-1185">Reference proteome</keyword>
<keyword evidence="5 7" id="KW-1133">Transmembrane helix</keyword>
<organism evidence="9 10">
    <name type="scientific">Aquatica leii</name>
    <dbReference type="NCBI Taxonomy" id="1421715"/>
    <lineage>
        <taxon>Eukaryota</taxon>
        <taxon>Metazoa</taxon>
        <taxon>Ecdysozoa</taxon>
        <taxon>Arthropoda</taxon>
        <taxon>Hexapoda</taxon>
        <taxon>Insecta</taxon>
        <taxon>Pterygota</taxon>
        <taxon>Neoptera</taxon>
        <taxon>Endopterygota</taxon>
        <taxon>Coleoptera</taxon>
        <taxon>Polyphaga</taxon>
        <taxon>Elateriformia</taxon>
        <taxon>Elateroidea</taxon>
        <taxon>Lampyridae</taxon>
        <taxon>Luciolinae</taxon>
        <taxon>Aquatica</taxon>
    </lineage>
</organism>
<feature type="transmembrane region" description="Helical" evidence="7">
    <location>
        <begin position="146"/>
        <end position="168"/>
    </location>
</feature>
<protein>
    <recommendedName>
        <fullName evidence="11">Ileal sodium/bile acid cotransporter</fullName>
    </recommendedName>
</protein>
<dbReference type="InterPro" id="IPR002657">
    <property type="entry name" value="BilAc:Na_symport/Acr3"/>
</dbReference>
<accession>A0AAN7Q1R2</accession>
<comment type="subcellular location">
    <subcellularLocation>
        <location evidence="1">Membrane</location>
        <topology evidence="1">Multi-pass membrane protein</topology>
    </subcellularLocation>
</comment>
<sequence length="465" mass="51186">MLIKMCPISALSQFLLTLICIFLICVQRIKAEKPNLSIKATADETIMLDTTYYVNYTINGTVPSDYGELYLQISTRDASIAKPENTTIPLKNEVKSNWLTTGLFGVKGAFLGKTSVVLTVRDAQSDLAETSVNIKVVRPIRVVDTVFTATVATLVTIIYINFGCALNWEEVRATVKKPIGPAIGFFGQFIVMPLLSFGLAKALFPDNAEMQLGMFFTGVSPGGGASNVWVAVLNGDINLSITMTTISTFAAFGMMPLWLFTLGKIIFEQAEITVPYRQISTYAIALVVPLAIGYVLQRFCKRIARFFTRILKVFSSILILFIVIFAIVTNLYLFEIFSWEIIIAGMGLPWLGYVIAYILAVLFKQPPHIALTIAVETGIQNTGIAIFLLRFALPQPEADIVTVVPVYIATMTPLPLFVIFIYQKIRGRMSANAEKMSLLNSRIHLSDCTANSTDTSTKSSVPTIA</sequence>
<gene>
    <name evidence="9" type="ORF">RN001_012562</name>
</gene>
<dbReference type="PANTHER" id="PTHR10361:SF28">
    <property type="entry name" value="P3 PROTEIN-RELATED"/>
    <property type="match status" value="1"/>
</dbReference>
<dbReference type="InterPro" id="IPR038770">
    <property type="entry name" value="Na+/solute_symporter_sf"/>
</dbReference>
<keyword evidence="4" id="KW-0813">Transport</keyword>